<reference evidence="3" key="1">
    <citation type="journal article" date="2020" name="Microb. Genom.">
        <title>Genetic diversity of clinical and environmental Mucorales isolates obtained from an investigation of mucormycosis cases among solid organ transplant recipients.</title>
        <authorList>
            <person name="Nguyen M.H."/>
            <person name="Kaul D."/>
            <person name="Muto C."/>
            <person name="Cheng S.J."/>
            <person name="Richter R.A."/>
            <person name="Bruno V.M."/>
            <person name="Liu G."/>
            <person name="Beyhan S."/>
            <person name="Sundermann A.J."/>
            <person name="Mounaud S."/>
            <person name="Pasculle A.W."/>
            <person name="Nierman W.C."/>
            <person name="Driscoll E."/>
            <person name="Cumbie R."/>
            <person name="Clancy C.J."/>
            <person name="Dupont C.L."/>
        </authorList>
    </citation>
    <scope>NUCLEOTIDE SEQUENCE</scope>
    <source>
        <strain evidence="3">GL11</strain>
    </source>
</reference>
<dbReference type="EMBL" id="JAANQT010000067">
    <property type="protein sequence ID" value="KAG1315058.1"/>
    <property type="molecule type" value="Genomic_DNA"/>
</dbReference>
<comment type="caution">
    <text evidence="3">The sequence shown here is derived from an EMBL/GenBank/DDBJ whole genome shotgun (WGS) entry which is preliminary data.</text>
</comment>
<gene>
    <name evidence="3" type="ORF">G6F64_000961</name>
</gene>
<dbReference type="PANTHER" id="PTHR46430">
    <property type="entry name" value="PROTEIN SKT5-RELATED"/>
    <property type="match status" value="1"/>
</dbReference>
<organism evidence="3 4">
    <name type="scientific">Rhizopus oryzae</name>
    <name type="common">Mucormycosis agent</name>
    <name type="synonym">Rhizopus arrhizus var. delemar</name>
    <dbReference type="NCBI Taxonomy" id="64495"/>
    <lineage>
        <taxon>Eukaryota</taxon>
        <taxon>Fungi</taxon>
        <taxon>Fungi incertae sedis</taxon>
        <taxon>Mucoromycota</taxon>
        <taxon>Mucoromycotina</taxon>
        <taxon>Mucoromycetes</taxon>
        <taxon>Mucorales</taxon>
        <taxon>Mucorineae</taxon>
        <taxon>Rhizopodaceae</taxon>
        <taxon>Rhizopus</taxon>
    </lineage>
</organism>
<dbReference type="AlphaFoldDB" id="A0A9P6XJD6"/>
<dbReference type="Gene3D" id="1.25.40.10">
    <property type="entry name" value="Tetratricopeptide repeat domain"/>
    <property type="match status" value="2"/>
</dbReference>
<keyword evidence="1" id="KW-0677">Repeat</keyword>
<evidence type="ECO:0000256" key="2">
    <source>
        <dbReference type="SAM" id="MobiDB-lite"/>
    </source>
</evidence>
<dbReference type="OrthoDB" id="272077at2759"/>
<evidence type="ECO:0000313" key="4">
    <source>
        <dbReference type="Proteomes" id="UP000716291"/>
    </source>
</evidence>
<accession>A0A9P6XJD6</accession>
<sequence>MSENNIIKEEKTAAAPEVACRKSRPLPKIPDRVSSKPVIPLVVDGFKTQKKLTAQEIFQIINIQPQDDVYAHKTEVPVDHPPKKLMTPVLEVDEEEYLTLPPEVTLHTPSLESSQSSPSSSHLSVEEVKENNDILDNISTLRLGSVAAAPYTQETSGDSLMSDVEHLSELNQALMTPTFQPTRSPEEETNPFMVSPIPTMTSFSLTHDKAAIKTFRRMATKIHDAETQFTYAKYLLQLVSFYTHNNQTDNEAISAASAETRDRLQEEAEYWIEKLAKSNHPEALYIKGHWHRFGKRDAIGSHYKKVNHVKAFKCFQQAAKLGCIEAHYELAEYYVSQKEYKKAISSYQLAASKKHTLALYKMANILLRGLLCQERDVHQGLAFLKEAADGNQGQESARSAYDLACIYASDLESIDLERNTILSSLMSEQHQLPLAISYFKKADELGMATATFRLGKIYEQGQLGIKKDAAQAFKYYTRAAEMKCHEAMLELSRLYKDGIPGYLNAHPMMAYKWCLYATENGNEIAEYTLGCYHEDGIGIYPNYSQALEWFTKSASKGYRPAEDKLNIPCNKRKSIVINSKRKRNKRYYEESIRIAELSRKAKAENDCHIM</sequence>
<proteinExistence type="predicted"/>
<evidence type="ECO:0000313" key="3">
    <source>
        <dbReference type="EMBL" id="KAG1315058.1"/>
    </source>
</evidence>
<dbReference type="Pfam" id="PF08238">
    <property type="entry name" value="Sel1"/>
    <property type="match status" value="5"/>
</dbReference>
<dbReference type="InterPro" id="IPR051726">
    <property type="entry name" value="Chitin_Synth_Reg"/>
</dbReference>
<keyword evidence="4" id="KW-1185">Reference proteome</keyword>
<dbReference type="PANTHER" id="PTHR46430:SF2">
    <property type="entry name" value="CHITIN SYNTHASE REGULATORY FACTOR 4"/>
    <property type="match status" value="1"/>
</dbReference>
<dbReference type="InterPro" id="IPR006597">
    <property type="entry name" value="Sel1-like"/>
</dbReference>
<evidence type="ECO:0008006" key="5">
    <source>
        <dbReference type="Google" id="ProtNLM"/>
    </source>
</evidence>
<feature type="region of interest" description="Disordered" evidence="2">
    <location>
        <begin position="106"/>
        <end position="128"/>
    </location>
</feature>
<dbReference type="InterPro" id="IPR011990">
    <property type="entry name" value="TPR-like_helical_dom_sf"/>
</dbReference>
<evidence type="ECO:0000256" key="1">
    <source>
        <dbReference type="ARBA" id="ARBA00022737"/>
    </source>
</evidence>
<dbReference type="SUPFAM" id="SSF81901">
    <property type="entry name" value="HCP-like"/>
    <property type="match status" value="2"/>
</dbReference>
<dbReference type="Proteomes" id="UP000716291">
    <property type="component" value="Unassembled WGS sequence"/>
</dbReference>
<dbReference type="SMART" id="SM00671">
    <property type="entry name" value="SEL1"/>
    <property type="match status" value="6"/>
</dbReference>
<name>A0A9P6XJD6_RHIOR</name>
<feature type="compositionally biased region" description="Low complexity" evidence="2">
    <location>
        <begin position="109"/>
        <end position="123"/>
    </location>
</feature>
<protein>
    <recommendedName>
        <fullName evidence="5">HCP-like protein</fullName>
    </recommendedName>
</protein>